<dbReference type="GO" id="GO:0003677">
    <property type="term" value="F:DNA binding"/>
    <property type="evidence" value="ECO:0007669"/>
    <property type="project" value="InterPro"/>
</dbReference>
<comment type="subcellular location">
    <subcellularLocation>
        <location evidence="1">Cytoplasm</location>
    </subcellularLocation>
</comment>
<dbReference type="InterPro" id="IPR013762">
    <property type="entry name" value="Integrase-like_cat_sf"/>
</dbReference>
<evidence type="ECO:0000256" key="3">
    <source>
        <dbReference type="ARBA" id="ARBA00023172"/>
    </source>
</evidence>
<organism evidence="5">
    <name type="scientific">hydrothermal vent metagenome</name>
    <dbReference type="NCBI Taxonomy" id="652676"/>
    <lineage>
        <taxon>unclassified sequences</taxon>
        <taxon>metagenomes</taxon>
        <taxon>ecological metagenomes</taxon>
    </lineage>
</organism>
<dbReference type="InterPro" id="IPR011010">
    <property type="entry name" value="DNA_brk_join_enz"/>
</dbReference>
<sequence length="129" mass="14858">MAQMPQIILSDVIHKNHRIVKILFPFNFNSFFNAIKWVAYIDYSALKKQTVQQPLNNSARIAGIKKRVYPHILRHSFATHHLGQGTDLRYIQELLGHGSSKTTEIYTDVTNVNFEKFKNPLDGLFTEDG</sequence>
<reference evidence="5" key="1">
    <citation type="submission" date="2018-06" db="EMBL/GenBank/DDBJ databases">
        <authorList>
            <person name="Zhirakovskaya E."/>
        </authorList>
    </citation>
    <scope>NUCLEOTIDE SEQUENCE</scope>
</reference>
<evidence type="ECO:0000256" key="1">
    <source>
        <dbReference type="ARBA" id="ARBA00004496"/>
    </source>
</evidence>
<dbReference type="Pfam" id="PF00589">
    <property type="entry name" value="Phage_integrase"/>
    <property type="match status" value="1"/>
</dbReference>
<keyword evidence="2" id="KW-0229">DNA integration</keyword>
<evidence type="ECO:0000313" key="5">
    <source>
        <dbReference type="EMBL" id="VAW24912.1"/>
    </source>
</evidence>
<dbReference type="PANTHER" id="PTHR30349">
    <property type="entry name" value="PHAGE INTEGRASE-RELATED"/>
    <property type="match status" value="1"/>
</dbReference>
<dbReference type="GO" id="GO:0005737">
    <property type="term" value="C:cytoplasm"/>
    <property type="evidence" value="ECO:0007669"/>
    <property type="project" value="UniProtKB-SubCell"/>
</dbReference>
<dbReference type="PROSITE" id="PS51898">
    <property type="entry name" value="TYR_RECOMBINASE"/>
    <property type="match status" value="1"/>
</dbReference>
<dbReference type="SUPFAM" id="SSF56349">
    <property type="entry name" value="DNA breaking-rejoining enzymes"/>
    <property type="match status" value="1"/>
</dbReference>
<keyword evidence="3" id="KW-0233">DNA recombination</keyword>
<dbReference type="GO" id="GO:0015074">
    <property type="term" value="P:DNA integration"/>
    <property type="evidence" value="ECO:0007669"/>
    <property type="project" value="UniProtKB-KW"/>
</dbReference>
<dbReference type="InterPro" id="IPR050090">
    <property type="entry name" value="Tyrosine_recombinase_XerCD"/>
</dbReference>
<dbReference type="AlphaFoldDB" id="A0A3B0UEA1"/>
<dbReference type="Gene3D" id="1.10.443.10">
    <property type="entry name" value="Intergrase catalytic core"/>
    <property type="match status" value="1"/>
</dbReference>
<gene>
    <name evidence="5" type="ORF">MNBD_BACTEROID01-2927</name>
</gene>
<evidence type="ECO:0000256" key="2">
    <source>
        <dbReference type="ARBA" id="ARBA00022908"/>
    </source>
</evidence>
<accession>A0A3B0UEA1</accession>
<protein>
    <submittedName>
        <fullName evidence="5">Tyrosine recombinase XerC</fullName>
    </submittedName>
</protein>
<feature type="domain" description="Tyr recombinase" evidence="4">
    <location>
        <begin position="1"/>
        <end position="122"/>
    </location>
</feature>
<dbReference type="GO" id="GO:0006310">
    <property type="term" value="P:DNA recombination"/>
    <property type="evidence" value="ECO:0007669"/>
    <property type="project" value="UniProtKB-KW"/>
</dbReference>
<dbReference type="PANTHER" id="PTHR30349:SF77">
    <property type="entry name" value="TYROSINE RECOMBINASE XERC"/>
    <property type="match status" value="1"/>
</dbReference>
<dbReference type="InterPro" id="IPR002104">
    <property type="entry name" value="Integrase_catalytic"/>
</dbReference>
<dbReference type="EMBL" id="UOEP01000228">
    <property type="protein sequence ID" value="VAW24912.1"/>
    <property type="molecule type" value="Genomic_DNA"/>
</dbReference>
<name>A0A3B0UEA1_9ZZZZ</name>
<evidence type="ECO:0000259" key="4">
    <source>
        <dbReference type="PROSITE" id="PS51898"/>
    </source>
</evidence>
<proteinExistence type="predicted"/>